<reference evidence="1 2" key="1">
    <citation type="submission" date="2020-05" db="EMBL/GenBank/DDBJ databases">
        <title>Identification and distribution of gene clusters putatively required for synthesis of sphingolipid metabolism inhibitors in phylogenetically diverse species of the filamentous fungus Fusarium.</title>
        <authorList>
            <person name="Kim H.-S."/>
            <person name="Busman M."/>
            <person name="Brown D.W."/>
            <person name="Divon H."/>
            <person name="Uhlig S."/>
            <person name="Proctor R.H."/>
        </authorList>
    </citation>
    <scope>NUCLEOTIDE SEQUENCE [LARGE SCALE GENOMIC DNA]</scope>
    <source>
        <strain evidence="1 2">NRRL 20693</strain>
    </source>
</reference>
<evidence type="ECO:0000313" key="2">
    <source>
        <dbReference type="Proteomes" id="UP000567885"/>
    </source>
</evidence>
<dbReference type="GO" id="GO:0016787">
    <property type="term" value="F:hydrolase activity"/>
    <property type="evidence" value="ECO:0007669"/>
    <property type="project" value="UniProtKB-KW"/>
</dbReference>
<dbReference type="InterPro" id="IPR029058">
    <property type="entry name" value="AB_hydrolase_fold"/>
</dbReference>
<dbReference type="OrthoDB" id="294702at2759"/>
<dbReference type="Proteomes" id="UP000567885">
    <property type="component" value="Unassembled WGS sequence"/>
</dbReference>
<keyword evidence="1" id="KW-0378">Hydrolase</keyword>
<gene>
    <name evidence="1" type="ORF">FHETE_2037</name>
</gene>
<dbReference type="SUPFAM" id="SSF53474">
    <property type="entry name" value="alpha/beta-Hydrolases"/>
    <property type="match status" value="1"/>
</dbReference>
<dbReference type="EMBL" id="JAAGWQ010000032">
    <property type="protein sequence ID" value="KAF5676541.1"/>
    <property type="molecule type" value="Genomic_DNA"/>
</dbReference>
<comment type="caution">
    <text evidence="1">The sequence shown here is derived from an EMBL/GenBank/DDBJ whole genome shotgun (WGS) entry which is preliminary data.</text>
</comment>
<dbReference type="AlphaFoldDB" id="A0A8H5TSQ4"/>
<proteinExistence type="predicted"/>
<organism evidence="1 2">
    <name type="scientific">Fusarium heterosporum</name>
    <dbReference type="NCBI Taxonomy" id="42747"/>
    <lineage>
        <taxon>Eukaryota</taxon>
        <taxon>Fungi</taxon>
        <taxon>Dikarya</taxon>
        <taxon>Ascomycota</taxon>
        <taxon>Pezizomycotina</taxon>
        <taxon>Sordariomycetes</taxon>
        <taxon>Hypocreomycetidae</taxon>
        <taxon>Hypocreales</taxon>
        <taxon>Nectriaceae</taxon>
        <taxon>Fusarium</taxon>
        <taxon>Fusarium heterosporum species complex</taxon>
    </lineage>
</organism>
<protein>
    <submittedName>
        <fullName evidence="1">Alpha beta hydrolase</fullName>
    </submittedName>
</protein>
<dbReference type="Gene3D" id="3.40.50.1820">
    <property type="entry name" value="alpha/beta hydrolase"/>
    <property type="match status" value="1"/>
</dbReference>
<keyword evidence="2" id="KW-1185">Reference proteome</keyword>
<name>A0A8H5TSQ4_FUSHE</name>
<sequence>MFVNPIPTTLVDIGSYKLEMAVHGPPRQAHSPIVVIIPDIASSIKEWAAVTRTLAESMSVVNYERAGYGKSEAAPQGDTRSAGEIAMELHTLLRVAKITPPYIVICNGYGAVVLGEFLKLRGLVQFKGFVFLNANFGDTSLTLMNPSVQAMQKDIDVLKLCYGKSHCLSDLEWDALLEEDACSEHRATAESEIAKYRTSQGVDSYDKFSRLEKHDLRRVPLVVLHVSSAVDIGKICAEGYRIGDGTDADKATIRQVIDESIKTEEEVQRNLSQLSGRSKFQHVEGSGPKIQLTAPRIVADAVTWTLMEDQGWMMCGVPY</sequence>
<evidence type="ECO:0000313" key="1">
    <source>
        <dbReference type="EMBL" id="KAF5676541.1"/>
    </source>
</evidence>
<accession>A0A8H5TSQ4</accession>